<comment type="caution">
    <text evidence="1">The sequence shown here is derived from an EMBL/GenBank/DDBJ whole genome shotgun (WGS) entry which is preliminary data.</text>
</comment>
<protein>
    <submittedName>
        <fullName evidence="1">GxxExxY protein</fullName>
    </submittedName>
</protein>
<dbReference type="Proteomes" id="UP001501725">
    <property type="component" value="Unassembled WGS sequence"/>
</dbReference>
<name>A0ABP8HT61_9BACT</name>
<evidence type="ECO:0000313" key="2">
    <source>
        <dbReference type="Proteomes" id="UP001501725"/>
    </source>
</evidence>
<dbReference type="Pfam" id="PF13366">
    <property type="entry name" value="PDDEXK_3"/>
    <property type="match status" value="1"/>
</dbReference>
<proteinExistence type="predicted"/>
<dbReference type="EMBL" id="BAABGY010000018">
    <property type="protein sequence ID" value="GAA4344071.1"/>
    <property type="molecule type" value="Genomic_DNA"/>
</dbReference>
<dbReference type="InterPro" id="IPR026350">
    <property type="entry name" value="GxxExxY"/>
</dbReference>
<sequence>MHMNDNLERERVNRLCYTIRGAFFEVFKELGPGLMECIYEEALMLELDDRGLAVKAQAPLTVRYKGRTLRNKLRLDLLVEDTVVVELKSVAELNPVCFKQIITYLRLSGAPVGFLVNFNSPLLEDRKSLFRIVHNF</sequence>
<keyword evidence="2" id="KW-1185">Reference proteome</keyword>
<accession>A0ABP8HT61</accession>
<reference evidence="2" key="1">
    <citation type="journal article" date="2019" name="Int. J. Syst. Evol. Microbiol.">
        <title>The Global Catalogue of Microorganisms (GCM) 10K type strain sequencing project: providing services to taxonomists for standard genome sequencing and annotation.</title>
        <authorList>
            <consortium name="The Broad Institute Genomics Platform"/>
            <consortium name="The Broad Institute Genome Sequencing Center for Infectious Disease"/>
            <person name="Wu L."/>
            <person name="Ma J."/>
        </authorList>
    </citation>
    <scope>NUCLEOTIDE SEQUENCE [LARGE SCALE GENOMIC DNA]</scope>
    <source>
        <strain evidence="2">JCM 17919</strain>
    </source>
</reference>
<evidence type="ECO:0000313" key="1">
    <source>
        <dbReference type="EMBL" id="GAA4344071.1"/>
    </source>
</evidence>
<organism evidence="1 2">
    <name type="scientific">Flaviaesturariibacter amylovorans</name>
    <dbReference type="NCBI Taxonomy" id="1084520"/>
    <lineage>
        <taxon>Bacteria</taxon>
        <taxon>Pseudomonadati</taxon>
        <taxon>Bacteroidota</taxon>
        <taxon>Chitinophagia</taxon>
        <taxon>Chitinophagales</taxon>
        <taxon>Chitinophagaceae</taxon>
        <taxon>Flaviaestuariibacter</taxon>
    </lineage>
</organism>
<gene>
    <name evidence="1" type="ORF">GCM10023184_44890</name>
</gene>
<dbReference type="NCBIfam" id="TIGR04256">
    <property type="entry name" value="GxxExxY"/>
    <property type="match status" value="1"/>
</dbReference>